<comment type="function">
    <text evidence="14">Required for disulfide bond formation in some periplasmic proteins. Acts by oxidizing the DsbA protein.</text>
</comment>
<dbReference type="InterPro" id="IPR023380">
    <property type="entry name" value="DsbB-like_sf"/>
</dbReference>
<keyword evidence="4 14" id="KW-1003">Cell membrane</keyword>
<keyword evidence="3 14" id="KW-0813">Transport</keyword>
<keyword evidence="11 14" id="KW-1015">Disulfide bond</keyword>
<sequence>MNLLNFRLLCLLGFLACYGALGFAILYLQQTLGYEPCPFCIFQRVVMAVLGLVFLVGVIHGPKAAGRWAYAGLAALVAVVGIGIAWRHVWLQGLPPDQVPACGPTLDYLREIMPINQVIITVLKGDGSCAKIDAQWLGITLPGWVLVSFIGFTLYSLFLPLLARKPTRSFS</sequence>
<dbReference type="InterPro" id="IPR022920">
    <property type="entry name" value="Disulphide_bond_form_DsbB"/>
</dbReference>
<comment type="caution">
    <text evidence="16">The sequence shown here is derived from an EMBL/GenBank/DDBJ whole genome shotgun (WGS) entry which is preliminary data.</text>
</comment>
<comment type="subcellular location">
    <subcellularLocation>
        <location evidence="1">Cell inner membrane</location>
        <topology evidence="1">Multi-pass membrane protein</topology>
    </subcellularLocation>
    <subcellularLocation>
        <location evidence="14">Cell membrane</location>
        <topology evidence="14">Multi-pass membrane protein</topology>
    </subcellularLocation>
</comment>
<evidence type="ECO:0000256" key="10">
    <source>
        <dbReference type="ARBA" id="ARBA00023136"/>
    </source>
</evidence>
<dbReference type="RefSeq" id="WP_168148402.1">
    <property type="nucleotide sequence ID" value="NZ_JAAVXB010000006.1"/>
</dbReference>
<feature type="disulfide bond" description="Redox-active" evidence="14">
    <location>
        <begin position="37"/>
        <end position="40"/>
    </location>
</feature>
<evidence type="ECO:0000256" key="1">
    <source>
        <dbReference type="ARBA" id="ARBA00004429"/>
    </source>
</evidence>
<evidence type="ECO:0000256" key="5">
    <source>
        <dbReference type="ARBA" id="ARBA00022519"/>
    </source>
</evidence>
<dbReference type="PANTHER" id="PTHR36570:SF3">
    <property type="entry name" value="DISULFIDE BOND FORMATION PROTEIN B"/>
    <property type="match status" value="1"/>
</dbReference>
<keyword evidence="13 14" id="KW-0676">Redox-active center</keyword>
<evidence type="ECO:0000313" key="17">
    <source>
        <dbReference type="Proteomes" id="UP000653472"/>
    </source>
</evidence>
<comment type="caution">
    <text evidence="14">Lacks conserved residue(s) required for the propagation of feature annotation.</text>
</comment>
<dbReference type="GO" id="GO:0005886">
    <property type="term" value="C:plasma membrane"/>
    <property type="evidence" value="ECO:0007669"/>
    <property type="project" value="UniProtKB-SubCell"/>
</dbReference>
<dbReference type="GO" id="GO:0006457">
    <property type="term" value="P:protein folding"/>
    <property type="evidence" value="ECO:0007669"/>
    <property type="project" value="InterPro"/>
</dbReference>
<keyword evidence="12 14" id="KW-0143">Chaperone</keyword>
<dbReference type="PANTHER" id="PTHR36570">
    <property type="entry name" value="DISULFIDE BOND FORMATION PROTEIN B"/>
    <property type="match status" value="1"/>
</dbReference>
<dbReference type="Pfam" id="PF02600">
    <property type="entry name" value="DsbB"/>
    <property type="match status" value="1"/>
</dbReference>
<keyword evidence="17" id="KW-1185">Reference proteome</keyword>
<evidence type="ECO:0000256" key="3">
    <source>
        <dbReference type="ARBA" id="ARBA00022448"/>
    </source>
</evidence>
<dbReference type="InterPro" id="IPR050183">
    <property type="entry name" value="DsbB"/>
</dbReference>
<dbReference type="Gene3D" id="1.20.1550.10">
    <property type="entry name" value="DsbB-like"/>
    <property type="match status" value="1"/>
</dbReference>
<accession>A0A970B6Q9</accession>
<dbReference type="EMBL" id="JAAVXB010000006">
    <property type="protein sequence ID" value="NKF23078.1"/>
    <property type="molecule type" value="Genomic_DNA"/>
</dbReference>
<feature type="transmembrane region" description="Helical" evidence="15">
    <location>
        <begin position="41"/>
        <end position="61"/>
    </location>
</feature>
<evidence type="ECO:0000256" key="8">
    <source>
        <dbReference type="ARBA" id="ARBA00022989"/>
    </source>
</evidence>
<evidence type="ECO:0000256" key="13">
    <source>
        <dbReference type="ARBA" id="ARBA00023284"/>
    </source>
</evidence>
<dbReference type="SUPFAM" id="SSF158442">
    <property type="entry name" value="DsbB-like"/>
    <property type="match status" value="1"/>
</dbReference>
<feature type="topological domain" description="Cytoplasmic" evidence="14">
    <location>
        <begin position="63"/>
        <end position="68"/>
    </location>
</feature>
<evidence type="ECO:0000256" key="14">
    <source>
        <dbReference type="HAMAP-Rule" id="MF_00286"/>
    </source>
</evidence>
<evidence type="ECO:0000256" key="4">
    <source>
        <dbReference type="ARBA" id="ARBA00022475"/>
    </source>
</evidence>
<feature type="transmembrane region" description="Helical" evidence="15">
    <location>
        <begin position="68"/>
        <end position="86"/>
    </location>
</feature>
<dbReference type="GO" id="GO:0015035">
    <property type="term" value="F:protein-disulfide reductase activity"/>
    <property type="evidence" value="ECO:0007669"/>
    <property type="project" value="UniProtKB-UniRule"/>
</dbReference>
<keyword evidence="7 14" id="KW-0249">Electron transport</keyword>
<name>A0A970B6Q9_9GAMM</name>
<keyword evidence="8 14" id="KW-1133">Transmembrane helix</keyword>
<keyword evidence="10 14" id="KW-0472">Membrane</keyword>
<protein>
    <recommendedName>
        <fullName evidence="14">Disulfide bond formation protein B</fullName>
    </recommendedName>
    <alternativeName>
        <fullName evidence="14">Disulfide oxidoreductase</fullName>
    </alternativeName>
</protein>
<feature type="transmembrane region" description="Helical" evidence="15">
    <location>
        <begin position="7"/>
        <end position="29"/>
    </location>
</feature>
<feature type="transmembrane region" description="Helical" evidence="15">
    <location>
        <begin position="143"/>
        <end position="163"/>
    </location>
</feature>
<dbReference type="InterPro" id="IPR003752">
    <property type="entry name" value="DiS_bond_form_DsbB/BdbC"/>
</dbReference>
<dbReference type="GO" id="GO:0009055">
    <property type="term" value="F:electron transfer activity"/>
    <property type="evidence" value="ECO:0007669"/>
    <property type="project" value="UniProtKB-UniRule"/>
</dbReference>
<feature type="topological domain" description="Cytoplasmic" evidence="14">
    <location>
        <begin position="163"/>
        <end position="171"/>
    </location>
</feature>
<evidence type="ECO:0000256" key="12">
    <source>
        <dbReference type="ARBA" id="ARBA00023186"/>
    </source>
</evidence>
<evidence type="ECO:0000256" key="7">
    <source>
        <dbReference type="ARBA" id="ARBA00022982"/>
    </source>
</evidence>
<comment type="similarity">
    <text evidence="2 14">Belongs to the DsbB family.</text>
</comment>
<reference evidence="16" key="1">
    <citation type="submission" date="2020-03" db="EMBL/GenBank/DDBJ databases">
        <title>Solimonas marina sp. nov., isolated from deep seawater of the Pacific Ocean.</title>
        <authorList>
            <person name="Liu X."/>
            <person name="Lai Q."/>
            <person name="Sun F."/>
            <person name="Gai Y."/>
            <person name="Li G."/>
            <person name="Shao Z."/>
        </authorList>
    </citation>
    <scope>NUCLEOTIDE SEQUENCE</scope>
    <source>
        <strain evidence="16">C16B3</strain>
    </source>
</reference>
<keyword evidence="9 14" id="KW-0560">Oxidoreductase</keyword>
<evidence type="ECO:0000256" key="6">
    <source>
        <dbReference type="ARBA" id="ARBA00022692"/>
    </source>
</evidence>
<keyword evidence="5" id="KW-0997">Cell inner membrane</keyword>
<evidence type="ECO:0000313" key="16">
    <source>
        <dbReference type="EMBL" id="NKF23078.1"/>
    </source>
</evidence>
<evidence type="ECO:0000256" key="2">
    <source>
        <dbReference type="ARBA" id="ARBA00008823"/>
    </source>
</evidence>
<evidence type="ECO:0000256" key="11">
    <source>
        <dbReference type="ARBA" id="ARBA00023157"/>
    </source>
</evidence>
<dbReference type="AlphaFoldDB" id="A0A970B6Q9"/>
<dbReference type="Proteomes" id="UP000653472">
    <property type="component" value="Unassembled WGS sequence"/>
</dbReference>
<dbReference type="HAMAP" id="MF_00286">
    <property type="entry name" value="DsbB"/>
    <property type="match status" value="1"/>
</dbReference>
<evidence type="ECO:0000256" key="9">
    <source>
        <dbReference type="ARBA" id="ARBA00023002"/>
    </source>
</evidence>
<feature type="topological domain" description="Cytoplasmic" evidence="14">
    <location>
        <begin position="1"/>
        <end position="9"/>
    </location>
</feature>
<keyword evidence="6 14" id="KW-0812">Transmembrane</keyword>
<feature type="topological domain" description="Periplasmic" evidence="14">
    <location>
        <begin position="28"/>
        <end position="45"/>
    </location>
</feature>
<proteinExistence type="inferred from homology"/>
<evidence type="ECO:0000256" key="15">
    <source>
        <dbReference type="SAM" id="Phobius"/>
    </source>
</evidence>
<gene>
    <name evidence="14" type="primary">dsbB</name>
    <name evidence="16" type="ORF">G7Y82_12195</name>
</gene>
<organism evidence="16 17">
    <name type="scientific">Solimonas marina</name>
    <dbReference type="NCBI Taxonomy" id="2714601"/>
    <lineage>
        <taxon>Bacteria</taxon>
        <taxon>Pseudomonadati</taxon>
        <taxon>Pseudomonadota</taxon>
        <taxon>Gammaproteobacteria</taxon>
        <taxon>Nevskiales</taxon>
        <taxon>Nevskiaceae</taxon>
        <taxon>Solimonas</taxon>
    </lineage>
</organism>